<evidence type="ECO:0000313" key="2">
    <source>
        <dbReference type="EMBL" id="GAA52006.1"/>
    </source>
</evidence>
<evidence type="ECO:0000313" key="3">
    <source>
        <dbReference type="Proteomes" id="UP000008909"/>
    </source>
</evidence>
<reference key="2">
    <citation type="submission" date="2011-10" db="EMBL/GenBank/DDBJ databases">
        <title>The genome and transcriptome sequence of Clonorchis sinensis provide insights into the carcinogenic liver fluke.</title>
        <authorList>
            <person name="Wang X."/>
            <person name="Huang Y."/>
            <person name="Chen W."/>
            <person name="Liu H."/>
            <person name="Guo L."/>
            <person name="Chen Y."/>
            <person name="Luo F."/>
            <person name="Zhou W."/>
            <person name="Sun J."/>
            <person name="Mao Q."/>
            <person name="Liang P."/>
            <person name="Zhou C."/>
            <person name="Tian Y."/>
            <person name="Men J."/>
            <person name="Lv X."/>
            <person name="Huang L."/>
            <person name="Zhou J."/>
            <person name="Hu Y."/>
            <person name="Li R."/>
            <person name="Zhang F."/>
            <person name="Lei H."/>
            <person name="Li X."/>
            <person name="Hu X."/>
            <person name="Liang C."/>
            <person name="Xu J."/>
            <person name="Wu Z."/>
            <person name="Yu X."/>
        </authorList>
    </citation>
    <scope>NUCLEOTIDE SEQUENCE</scope>
    <source>
        <strain>Henan</strain>
    </source>
</reference>
<organism evidence="2 3">
    <name type="scientific">Clonorchis sinensis</name>
    <name type="common">Chinese liver fluke</name>
    <dbReference type="NCBI Taxonomy" id="79923"/>
    <lineage>
        <taxon>Eukaryota</taxon>
        <taxon>Metazoa</taxon>
        <taxon>Spiralia</taxon>
        <taxon>Lophotrochozoa</taxon>
        <taxon>Platyhelminthes</taxon>
        <taxon>Trematoda</taxon>
        <taxon>Digenea</taxon>
        <taxon>Opisthorchiida</taxon>
        <taxon>Opisthorchiata</taxon>
        <taxon>Opisthorchiidae</taxon>
        <taxon>Clonorchis</taxon>
    </lineage>
</organism>
<dbReference type="AlphaFoldDB" id="G7YGC3"/>
<evidence type="ECO:0000256" key="1">
    <source>
        <dbReference type="SAM" id="MobiDB-lite"/>
    </source>
</evidence>
<reference evidence="2" key="1">
    <citation type="journal article" date="2011" name="Genome Biol.">
        <title>The draft genome of the carcinogenic human liver fluke Clonorchis sinensis.</title>
        <authorList>
            <person name="Wang X."/>
            <person name="Chen W."/>
            <person name="Huang Y."/>
            <person name="Sun J."/>
            <person name="Men J."/>
            <person name="Liu H."/>
            <person name="Luo F."/>
            <person name="Guo L."/>
            <person name="Lv X."/>
            <person name="Deng C."/>
            <person name="Zhou C."/>
            <person name="Fan Y."/>
            <person name="Li X."/>
            <person name="Huang L."/>
            <person name="Hu Y."/>
            <person name="Liang C."/>
            <person name="Hu X."/>
            <person name="Xu J."/>
            <person name="Yu X."/>
        </authorList>
    </citation>
    <scope>NUCLEOTIDE SEQUENCE [LARGE SCALE GENOMIC DNA]</scope>
    <source>
        <strain evidence="2">Henan</strain>
    </source>
</reference>
<name>G7YGC3_CLOSI</name>
<keyword evidence="3" id="KW-1185">Reference proteome</keyword>
<feature type="region of interest" description="Disordered" evidence="1">
    <location>
        <begin position="80"/>
        <end position="101"/>
    </location>
</feature>
<dbReference type="EMBL" id="DF143229">
    <property type="protein sequence ID" value="GAA52006.1"/>
    <property type="molecule type" value="Genomic_DNA"/>
</dbReference>
<protein>
    <submittedName>
        <fullName evidence="2">Uncharacterized protein</fullName>
    </submittedName>
</protein>
<dbReference type="Proteomes" id="UP000008909">
    <property type="component" value="Unassembled WGS sequence"/>
</dbReference>
<accession>G7YGC3</accession>
<gene>
    <name evidence="2" type="ORF">CLF_107214</name>
</gene>
<sequence>MTSSTGVDGIKLNNNVVQHALPEDTQYVVAGNGEPNENPEPLPDETHSENLIHKLIFVSSPNELFSKTFRKQKLLYFPENEGDKDEGSGSGKEQSEGAFGVSTRKSDPVVCVSTKFFILPGQKGANVTEQSNHITTKSAEVSSRLIAIVPLITKITKTNLVITVFSFKPHMLASVNHRTPSYSKLTIRLGFCHYSIAVSLSSSLSSINENATDEDNLNLVGVLWKTNQLIQTDLTNLSNTVDSEATKPNFKKAYRNRFCVRVTVATHPFTAKCPVCFLYHLRSGSVHKRPWISPIKYLHALSVVSGVIFRVALSSGYSRVDNQKYETSDTSHLYYWLSQPPPVMFHTCFFGDLNCKYAPEHPGNYTYSSLTTIRASKMPLHITSSMTEFCCISETRVYGPSKFAISPQATAHVLLSVTICTEPRYILIGATCTASQCLLGAPVPDKTSCRFQCYAFQLRFRQLCCATITDAPLVSPASCVHNRWDCGSRFITRFGDDYHRETLGFLGHQRHAVGRLGCAHRLLFVKDTNRHQRARRVKSTDKSPPNTTGNLEGGTCLECLRCRREHSSPTVSRKCWEWDRRQSVEDLVQVRDEHIEIS</sequence>
<proteinExistence type="predicted"/>